<sequence length="582" mass="66725">MKASDETLVLHCKRKFRLRKKHLFFLFLYIGISFFVKIHAQEIILSLKAEKPIAEGLKDSLLRKSTFKDVTSLQIETDTIFQTLQRLGYIESELLELQKINDSNYTANFFFGRRYRNIRVYYSKEDFTSKNLQRISSEIEGEFFILPFESIPSSLRKLTAIRNQVGNAFARVRLSGIEKDGEGNLSASLIVDNGNVRTIDSIIVKGYEKFPRSFLKYYAGVRKGKIFNQKKLVAQNENLNSLGFATSLKPPEALFRKDSTTVYFYLEKQNNNLFDGIIGFATNEETQKLEFNGYLNLELNNNLNYGEQLLLNYKADGQEQVNFRVRATLPYLFATPFGLSAELKIFKRDSTFVTTEQQIRTTYQINPTSNVYVGYKTYDSSNLLDQAIAGNAVEDFTSRFFLAGASFLKPQNKRLFPVKTYVLLDTGFGTRERDSISENQVRIETVAHNIFNLNYKNSIFIQNTTSILFSENYLINELFRFGGINSIRGFNENSIDASLFSVLNTEYRYQFNEGVYIHSIIDLGYFENEILSIKQKLYSAGLGLGLQTKAGIFKFNVANGNTEGQDFSFSNTKIHISISSRF</sequence>
<gene>
    <name evidence="3" type="ORF">KIV10_00260</name>
</gene>
<evidence type="ECO:0000259" key="2">
    <source>
        <dbReference type="Pfam" id="PF07244"/>
    </source>
</evidence>
<keyword evidence="1" id="KW-0472">Membrane</keyword>
<proteinExistence type="predicted"/>
<dbReference type="InterPro" id="IPR010827">
    <property type="entry name" value="BamA/TamA_POTRA"/>
</dbReference>
<evidence type="ECO:0000313" key="3">
    <source>
        <dbReference type="EMBL" id="MBT0606601.1"/>
    </source>
</evidence>
<evidence type="ECO:0000256" key="1">
    <source>
        <dbReference type="SAM" id="Phobius"/>
    </source>
</evidence>
<dbReference type="Proteomes" id="UP001297092">
    <property type="component" value="Unassembled WGS sequence"/>
</dbReference>
<comment type="caution">
    <text evidence="3">The sequence shown here is derived from an EMBL/GenBank/DDBJ whole genome shotgun (WGS) entry which is preliminary data.</text>
</comment>
<reference evidence="3 4" key="1">
    <citation type="submission" date="2021-05" db="EMBL/GenBank/DDBJ databases">
        <title>Aequorivita echinoideorum JCM 30378 genome.</title>
        <authorList>
            <person name="Zhang H."/>
            <person name="Li C."/>
        </authorList>
    </citation>
    <scope>NUCLEOTIDE SEQUENCE [LARGE SCALE GENOMIC DNA]</scope>
    <source>
        <strain evidence="3 4">JCM30378</strain>
    </source>
</reference>
<dbReference type="Pfam" id="PF07244">
    <property type="entry name" value="POTRA"/>
    <property type="match status" value="1"/>
</dbReference>
<dbReference type="Gene3D" id="2.40.160.50">
    <property type="entry name" value="membrane protein fhac: a member of the omp85/tpsb transporter family"/>
    <property type="match status" value="1"/>
</dbReference>
<keyword evidence="1" id="KW-0812">Transmembrane</keyword>
<name>A0ABS5S056_9FLAO</name>
<protein>
    <recommendedName>
        <fullName evidence="2">POTRA domain-containing protein</fullName>
    </recommendedName>
</protein>
<keyword evidence="1" id="KW-1133">Transmembrane helix</keyword>
<feature type="transmembrane region" description="Helical" evidence="1">
    <location>
        <begin position="23"/>
        <end position="40"/>
    </location>
</feature>
<dbReference type="RefSeq" id="WP_214111482.1">
    <property type="nucleotide sequence ID" value="NZ_JAHCTB010000001.1"/>
</dbReference>
<evidence type="ECO:0000313" key="4">
    <source>
        <dbReference type="Proteomes" id="UP001297092"/>
    </source>
</evidence>
<dbReference type="EMBL" id="JAHCTB010000001">
    <property type="protein sequence ID" value="MBT0606601.1"/>
    <property type="molecule type" value="Genomic_DNA"/>
</dbReference>
<keyword evidence="4" id="KW-1185">Reference proteome</keyword>
<accession>A0ABS5S056</accession>
<feature type="domain" description="POTRA" evidence="2">
    <location>
        <begin position="198"/>
        <end position="257"/>
    </location>
</feature>
<organism evidence="3 4">
    <name type="scientific">Aequorivita echinoideorum</name>
    <dbReference type="NCBI Taxonomy" id="1549647"/>
    <lineage>
        <taxon>Bacteria</taxon>
        <taxon>Pseudomonadati</taxon>
        <taxon>Bacteroidota</taxon>
        <taxon>Flavobacteriia</taxon>
        <taxon>Flavobacteriales</taxon>
        <taxon>Flavobacteriaceae</taxon>
        <taxon>Aequorivita</taxon>
    </lineage>
</organism>